<dbReference type="SUPFAM" id="SSF53671">
    <property type="entry name" value="Aspartate/ornithine carbamoyltransferase"/>
    <property type="match status" value="1"/>
</dbReference>
<protein>
    <recommendedName>
        <fullName evidence="2">Ornithine carbamoyltransferase</fullName>
        <ecNumber evidence="2">2.1.3.3</ecNumber>
    </recommendedName>
</protein>
<evidence type="ECO:0000256" key="1">
    <source>
        <dbReference type="ARBA" id="ARBA00022679"/>
    </source>
</evidence>
<dbReference type="PRINTS" id="PR00100">
    <property type="entry name" value="AOTCASE"/>
</dbReference>
<evidence type="ECO:0000259" key="5">
    <source>
        <dbReference type="Pfam" id="PF02729"/>
    </source>
</evidence>
<dbReference type="RefSeq" id="WP_141996145.1">
    <property type="nucleotide sequence ID" value="NZ_VFML01000001.1"/>
</dbReference>
<evidence type="ECO:0000256" key="3">
    <source>
        <dbReference type="RuleBase" id="RU003634"/>
    </source>
</evidence>
<dbReference type="AlphaFoldDB" id="A0A542DE51"/>
<sequence length="314" mass="33162">MKDLLTTADLSTADTGEVLRLAQCYAADPDHEPMLLHNRLVALHFTKPSTRTRVSTEAAVLRLGGSPTMLTGTDLQLGRGETIEDTARVLSSYAAAIIVRTSSDEDLTRFARAATVPVINALTDGHHPLQSLTDLLTLRQVFGDLDGRRIAYLGAGNNVAASLAQAAALCGVDITLATPAAYPPDPTAIATARRIAATTGSTVDWTDDPETAARGASAVYTDVWVSMGDPAEQAAARRAALTPYQVDETVLAAAAPDAVFLHCLPAHRGQEVTAEVIDGPRSVVFQQAANRQPVAQTVLTALLGGKLHGQRRDR</sequence>
<dbReference type="Proteomes" id="UP000320876">
    <property type="component" value="Unassembled WGS sequence"/>
</dbReference>
<feature type="domain" description="Aspartate/ornithine carbamoyltransferase carbamoyl-P binding" evidence="5">
    <location>
        <begin position="2"/>
        <end position="140"/>
    </location>
</feature>
<dbReference type="PANTHER" id="PTHR45753">
    <property type="entry name" value="ORNITHINE CARBAMOYLTRANSFERASE, MITOCHONDRIAL"/>
    <property type="match status" value="1"/>
</dbReference>
<dbReference type="GO" id="GO:0004585">
    <property type="term" value="F:ornithine carbamoyltransferase activity"/>
    <property type="evidence" value="ECO:0007669"/>
    <property type="project" value="UniProtKB-UniRule"/>
</dbReference>
<keyword evidence="7" id="KW-1185">Reference proteome</keyword>
<keyword evidence="1 3" id="KW-0808">Transferase</keyword>
<dbReference type="EC" id="2.1.3.3" evidence="2"/>
<dbReference type="GO" id="GO:0042450">
    <property type="term" value="P:L-arginine biosynthetic process via ornithine"/>
    <property type="evidence" value="ECO:0007669"/>
    <property type="project" value="UniProtKB-UniRule"/>
</dbReference>
<dbReference type="EMBL" id="VFML01000001">
    <property type="protein sequence ID" value="TQJ01316.1"/>
    <property type="molecule type" value="Genomic_DNA"/>
</dbReference>
<dbReference type="GO" id="GO:0016597">
    <property type="term" value="F:amino acid binding"/>
    <property type="evidence" value="ECO:0007669"/>
    <property type="project" value="InterPro"/>
</dbReference>
<feature type="domain" description="Aspartate/ornithine carbamoyltransferase Asp/Orn-binding" evidence="4">
    <location>
        <begin position="147"/>
        <end position="301"/>
    </location>
</feature>
<dbReference type="PRINTS" id="PR00102">
    <property type="entry name" value="OTCASE"/>
</dbReference>
<dbReference type="GO" id="GO:0019240">
    <property type="term" value="P:citrulline biosynthetic process"/>
    <property type="evidence" value="ECO:0007669"/>
    <property type="project" value="TreeGrafter"/>
</dbReference>
<name>A0A542DE51_AMYCI</name>
<dbReference type="PROSITE" id="PS00097">
    <property type="entry name" value="CARBAMOYLTRANSFERASE"/>
    <property type="match status" value="1"/>
</dbReference>
<dbReference type="FunFam" id="3.40.50.1370:FF:000008">
    <property type="entry name" value="Ornithine carbamoyltransferase"/>
    <property type="match status" value="1"/>
</dbReference>
<dbReference type="InterPro" id="IPR002292">
    <property type="entry name" value="Orn/put_carbamltrans"/>
</dbReference>
<dbReference type="NCBIfam" id="TIGR00658">
    <property type="entry name" value="orni_carb_tr"/>
    <property type="match status" value="1"/>
</dbReference>
<dbReference type="InterPro" id="IPR036901">
    <property type="entry name" value="Asp/Orn_carbamoylTrfase_sf"/>
</dbReference>
<evidence type="ECO:0000256" key="2">
    <source>
        <dbReference type="NCBIfam" id="TIGR00658"/>
    </source>
</evidence>
<comment type="similarity">
    <text evidence="3">Belongs to the aspartate/ornithine carbamoyltransferase superfamily.</text>
</comment>
<dbReference type="Pfam" id="PF02729">
    <property type="entry name" value="OTCace_N"/>
    <property type="match status" value="1"/>
</dbReference>
<organism evidence="6 7">
    <name type="scientific">Amycolatopsis cihanbeyliensis</name>
    <dbReference type="NCBI Taxonomy" id="1128664"/>
    <lineage>
        <taxon>Bacteria</taxon>
        <taxon>Bacillati</taxon>
        <taxon>Actinomycetota</taxon>
        <taxon>Actinomycetes</taxon>
        <taxon>Pseudonocardiales</taxon>
        <taxon>Pseudonocardiaceae</taxon>
        <taxon>Amycolatopsis</taxon>
    </lineage>
</organism>
<comment type="caution">
    <text evidence="6">The sequence shown here is derived from an EMBL/GenBank/DDBJ whole genome shotgun (WGS) entry which is preliminary data.</text>
</comment>
<dbReference type="InterPro" id="IPR006130">
    <property type="entry name" value="Asp/Orn_carbamoylTrfase"/>
</dbReference>
<gene>
    <name evidence="6" type="ORF">FB471_0990</name>
</gene>
<dbReference type="InterPro" id="IPR006132">
    <property type="entry name" value="Asp/Orn_carbamoyltranf_P-bd"/>
</dbReference>
<reference evidence="6 7" key="1">
    <citation type="submission" date="2019-06" db="EMBL/GenBank/DDBJ databases">
        <title>Sequencing the genomes of 1000 actinobacteria strains.</title>
        <authorList>
            <person name="Klenk H.-P."/>
        </authorList>
    </citation>
    <scope>NUCLEOTIDE SEQUENCE [LARGE SCALE GENOMIC DNA]</scope>
    <source>
        <strain evidence="6 7">DSM 45679</strain>
    </source>
</reference>
<dbReference type="NCBIfam" id="NF001986">
    <property type="entry name" value="PRK00779.1"/>
    <property type="match status" value="1"/>
</dbReference>
<dbReference type="Pfam" id="PF00185">
    <property type="entry name" value="OTCace"/>
    <property type="match status" value="1"/>
</dbReference>
<evidence type="ECO:0000259" key="4">
    <source>
        <dbReference type="Pfam" id="PF00185"/>
    </source>
</evidence>
<accession>A0A542DE51</accession>
<dbReference type="OrthoDB" id="9802587at2"/>
<dbReference type="Gene3D" id="3.40.50.1370">
    <property type="entry name" value="Aspartate/ornithine carbamoyltransferase"/>
    <property type="match status" value="2"/>
</dbReference>
<evidence type="ECO:0000313" key="7">
    <source>
        <dbReference type="Proteomes" id="UP000320876"/>
    </source>
</evidence>
<evidence type="ECO:0000313" key="6">
    <source>
        <dbReference type="EMBL" id="TQJ01316.1"/>
    </source>
</evidence>
<proteinExistence type="inferred from homology"/>
<dbReference type="InterPro" id="IPR006131">
    <property type="entry name" value="Asp_carbamoyltransf_Asp/Orn-bd"/>
</dbReference>
<dbReference type="PANTHER" id="PTHR45753:SF3">
    <property type="entry name" value="ORNITHINE TRANSCARBAMYLASE, MITOCHONDRIAL"/>
    <property type="match status" value="1"/>
</dbReference>